<dbReference type="Pfam" id="PF07992">
    <property type="entry name" value="Pyr_redox_2"/>
    <property type="match status" value="1"/>
</dbReference>
<evidence type="ECO:0000256" key="4">
    <source>
        <dbReference type="ARBA" id="ARBA00022827"/>
    </source>
</evidence>
<evidence type="ECO:0000256" key="5">
    <source>
        <dbReference type="ARBA" id="ARBA00022857"/>
    </source>
</evidence>
<protein>
    <submittedName>
        <fullName evidence="12">Dihydrolipoamide dehydrogenase</fullName>
    </submittedName>
</protein>
<comment type="similarity">
    <text evidence="2 9">Belongs to the class-I pyridine nucleotide-disulfide oxidoreductase family.</text>
</comment>
<dbReference type="PRINTS" id="PR00368">
    <property type="entry name" value="FADPNR"/>
</dbReference>
<organism evidence="12 13">
    <name type="scientific">Rhodovibrio sodomensis</name>
    <dbReference type="NCBI Taxonomy" id="1088"/>
    <lineage>
        <taxon>Bacteria</taxon>
        <taxon>Pseudomonadati</taxon>
        <taxon>Pseudomonadota</taxon>
        <taxon>Alphaproteobacteria</taxon>
        <taxon>Rhodospirillales</taxon>
        <taxon>Rhodovibrionaceae</taxon>
        <taxon>Rhodovibrio</taxon>
    </lineage>
</organism>
<keyword evidence="4 9" id="KW-0274">FAD</keyword>
<dbReference type="PIRSF" id="PIRSF000350">
    <property type="entry name" value="Mercury_reductase_MerA"/>
    <property type="match status" value="1"/>
</dbReference>
<evidence type="ECO:0000313" key="12">
    <source>
        <dbReference type="EMBL" id="MBK1669915.1"/>
    </source>
</evidence>
<evidence type="ECO:0000256" key="2">
    <source>
        <dbReference type="ARBA" id="ARBA00007532"/>
    </source>
</evidence>
<dbReference type="PANTHER" id="PTHR43014:SF2">
    <property type="entry name" value="MERCURIC REDUCTASE"/>
    <property type="match status" value="1"/>
</dbReference>
<keyword evidence="8 9" id="KW-0676">Redox-active center</keyword>
<dbReference type="Gene3D" id="3.30.390.30">
    <property type="match status" value="1"/>
</dbReference>
<evidence type="ECO:0000259" key="11">
    <source>
        <dbReference type="Pfam" id="PF07992"/>
    </source>
</evidence>
<dbReference type="InterPro" id="IPR023753">
    <property type="entry name" value="FAD/NAD-binding_dom"/>
</dbReference>
<dbReference type="RefSeq" id="WP_200342257.1">
    <property type="nucleotide sequence ID" value="NZ_NRRL01000066.1"/>
</dbReference>
<dbReference type="PRINTS" id="PR00411">
    <property type="entry name" value="PNDRDTASEI"/>
</dbReference>
<evidence type="ECO:0000256" key="9">
    <source>
        <dbReference type="RuleBase" id="RU003691"/>
    </source>
</evidence>
<sequence length="476" mass="50073">MTQTLTPDLCVIGAGSAGLAVAAGAQQMGADTVLIEKHKMGGDCLNTGCVPSKALLAAGKAAQLDRLAAKYGVSYAPPRVDFAAVNRHVHDVIAGIAPHDSVERFEGLGVRVVQAAGAFDDPRTLSADGVRVRPRRFVLATGSTAAVPPIPGIERTPYLTNETVFDLTERPEHLIVLGGGPIGTELGQAFAHLGAKVSIVEMARLLPRDDADMVDVLRTQLRADGVELYEGARVTGMAAQGNGVAVDIARDGQAERLTGSHLLIAAGRKSTLDGLGLEAAGIACGTDGRLQLDQRLRTSNKRVFAAGDVAGGPQFTHVAGYHAGIVIKNALFRIPAKADHASVPQVTYTSPEIASVGLSETAARARHGDKVRPLTWPFADNDRARAERATDGLIRVVVDAKGRVLGAAIAGAHAGELIYPWILAVQRREKVGGIAQMIAPYPTFGEVSKRAAGSFYTPSLFSRRTRRIVRLLAKLG</sequence>
<dbReference type="PANTHER" id="PTHR43014">
    <property type="entry name" value="MERCURIC REDUCTASE"/>
    <property type="match status" value="1"/>
</dbReference>
<evidence type="ECO:0000313" key="13">
    <source>
        <dbReference type="Proteomes" id="UP001296873"/>
    </source>
</evidence>
<evidence type="ECO:0000259" key="10">
    <source>
        <dbReference type="Pfam" id="PF02852"/>
    </source>
</evidence>
<dbReference type="PROSITE" id="PS00076">
    <property type="entry name" value="PYRIDINE_REDOX_1"/>
    <property type="match status" value="1"/>
</dbReference>
<evidence type="ECO:0000256" key="3">
    <source>
        <dbReference type="ARBA" id="ARBA00022630"/>
    </source>
</evidence>
<dbReference type="InterPro" id="IPR036188">
    <property type="entry name" value="FAD/NAD-bd_sf"/>
</dbReference>
<gene>
    <name evidence="12" type="ORF">CKO28_17920</name>
</gene>
<reference evidence="12 13" key="1">
    <citation type="journal article" date="2020" name="Microorganisms">
        <title>Osmotic Adaptation and Compatible Solute Biosynthesis of Phototrophic Bacteria as Revealed from Genome Analyses.</title>
        <authorList>
            <person name="Imhoff J.F."/>
            <person name="Rahn T."/>
            <person name="Kunzel S."/>
            <person name="Keller A."/>
            <person name="Neulinger S.C."/>
        </authorList>
    </citation>
    <scope>NUCLEOTIDE SEQUENCE [LARGE SCALE GENOMIC DNA]</scope>
    <source>
        <strain evidence="12 13">DSM 9895</strain>
    </source>
</reference>
<keyword evidence="5" id="KW-0521">NADP</keyword>
<accession>A0ABS1DHI1</accession>
<comment type="caution">
    <text evidence="12">The sequence shown here is derived from an EMBL/GenBank/DDBJ whole genome shotgun (WGS) entry which is preliminary data.</text>
</comment>
<feature type="domain" description="Pyridine nucleotide-disulphide oxidoreductase dimerisation" evidence="10">
    <location>
        <begin position="343"/>
        <end position="451"/>
    </location>
</feature>
<dbReference type="Gene3D" id="3.50.50.60">
    <property type="entry name" value="FAD/NAD(P)-binding domain"/>
    <property type="match status" value="2"/>
</dbReference>
<dbReference type="InterPro" id="IPR012999">
    <property type="entry name" value="Pyr_OxRdtase_I_AS"/>
</dbReference>
<dbReference type="InterPro" id="IPR001100">
    <property type="entry name" value="Pyr_nuc-diS_OxRdtase"/>
</dbReference>
<dbReference type="Pfam" id="PF02852">
    <property type="entry name" value="Pyr_redox_dim"/>
    <property type="match status" value="1"/>
</dbReference>
<keyword evidence="6 9" id="KW-0560">Oxidoreductase</keyword>
<dbReference type="Proteomes" id="UP001296873">
    <property type="component" value="Unassembled WGS sequence"/>
</dbReference>
<proteinExistence type="inferred from homology"/>
<evidence type="ECO:0000256" key="6">
    <source>
        <dbReference type="ARBA" id="ARBA00023002"/>
    </source>
</evidence>
<evidence type="ECO:0000256" key="1">
    <source>
        <dbReference type="ARBA" id="ARBA00001974"/>
    </source>
</evidence>
<dbReference type="SUPFAM" id="SSF55424">
    <property type="entry name" value="FAD/NAD-linked reductases, dimerisation (C-terminal) domain"/>
    <property type="match status" value="1"/>
</dbReference>
<dbReference type="EMBL" id="NRRL01000066">
    <property type="protein sequence ID" value="MBK1669915.1"/>
    <property type="molecule type" value="Genomic_DNA"/>
</dbReference>
<comment type="cofactor">
    <cofactor evidence="1">
        <name>FAD</name>
        <dbReference type="ChEBI" id="CHEBI:57692"/>
    </cofactor>
</comment>
<evidence type="ECO:0000256" key="7">
    <source>
        <dbReference type="ARBA" id="ARBA00023157"/>
    </source>
</evidence>
<keyword evidence="3 9" id="KW-0285">Flavoprotein</keyword>
<feature type="domain" description="FAD/NAD(P)-binding" evidence="11">
    <location>
        <begin position="8"/>
        <end position="322"/>
    </location>
</feature>
<keyword evidence="13" id="KW-1185">Reference proteome</keyword>
<dbReference type="InterPro" id="IPR004099">
    <property type="entry name" value="Pyr_nucl-diS_OxRdtase_dimer"/>
</dbReference>
<name>A0ABS1DHI1_9PROT</name>
<dbReference type="SUPFAM" id="SSF51905">
    <property type="entry name" value="FAD/NAD(P)-binding domain"/>
    <property type="match status" value="1"/>
</dbReference>
<evidence type="ECO:0000256" key="8">
    <source>
        <dbReference type="ARBA" id="ARBA00023284"/>
    </source>
</evidence>
<keyword evidence="7" id="KW-1015">Disulfide bond</keyword>
<dbReference type="InterPro" id="IPR016156">
    <property type="entry name" value="FAD/NAD-linked_Rdtase_dimer_sf"/>
</dbReference>